<dbReference type="Pfam" id="PF00172">
    <property type="entry name" value="Zn_clus"/>
    <property type="match status" value="1"/>
</dbReference>
<dbReference type="Pfam" id="PF04082">
    <property type="entry name" value="Fungal_trans"/>
    <property type="match status" value="1"/>
</dbReference>
<organism evidence="8 9">
    <name type="scientific">Penicillium citrinum</name>
    <dbReference type="NCBI Taxonomy" id="5077"/>
    <lineage>
        <taxon>Eukaryota</taxon>
        <taxon>Fungi</taxon>
        <taxon>Dikarya</taxon>
        <taxon>Ascomycota</taxon>
        <taxon>Pezizomycotina</taxon>
        <taxon>Eurotiomycetes</taxon>
        <taxon>Eurotiomycetidae</taxon>
        <taxon>Eurotiales</taxon>
        <taxon>Aspergillaceae</taxon>
        <taxon>Penicillium</taxon>
    </lineage>
</organism>
<dbReference type="GO" id="GO:0005634">
    <property type="term" value="C:nucleus"/>
    <property type="evidence" value="ECO:0007669"/>
    <property type="project" value="TreeGrafter"/>
</dbReference>
<dbReference type="RefSeq" id="XP_056500703.1">
    <property type="nucleotide sequence ID" value="XM_056643889.1"/>
</dbReference>
<dbReference type="OrthoDB" id="424974at2759"/>
<dbReference type="GeneID" id="81383056"/>
<dbReference type="Proteomes" id="UP001147733">
    <property type="component" value="Unassembled WGS sequence"/>
</dbReference>
<evidence type="ECO:0000256" key="4">
    <source>
        <dbReference type="ARBA" id="ARBA00023163"/>
    </source>
</evidence>
<dbReference type="PANTHER" id="PTHR47424">
    <property type="entry name" value="REGULATORY PROTEIN GAL4"/>
    <property type="match status" value="1"/>
</dbReference>
<dbReference type="InterPro" id="IPR036864">
    <property type="entry name" value="Zn2-C6_fun-type_DNA-bd_sf"/>
</dbReference>
<dbReference type="InterPro" id="IPR001138">
    <property type="entry name" value="Zn2Cys6_DnaBD"/>
</dbReference>
<evidence type="ECO:0000256" key="2">
    <source>
        <dbReference type="ARBA" id="ARBA00023015"/>
    </source>
</evidence>
<evidence type="ECO:0000313" key="8">
    <source>
        <dbReference type="EMBL" id="KAJ5233203.1"/>
    </source>
</evidence>
<feature type="region of interest" description="Disordered" evidence="6">
    <location>
        <begin position="61"/>
        <end position="82"/>
    </location>
</feature>
<dbReference type="GO" id="GO:0000981">
    <property type="term" value="F:DNA-binding transcription factor activity, RNA polymerase II-specific"/>
    <property type="evidence" value="ECO:0007669"/>
    <property type="project" value="InterPro"/>
</dbReference>
<keyword evidence="5" id="KW-0539">Nucleus</keyword>
<dbReference type="PANTHER" id="PTHR47424:SF4">
    <property type="entry name" value="ZN(II)2CYS6 TRANSCRIPTION FACTOR (EUROFUNG)"/>
    <property type="match status" value="1"/>
</dbReference>
<gene>
    <name evidence="8" type="ORF">N7469_004969</name>
</gene>
<evidence type="ECO:0000256" key="1">
    <source>
        <dbReference type="ARBA" id="ARBA00022723"/>
    </source>
</evidence>
<dbReference type="InterPro" id="IPR007219">
    <property type="entry name" value="XnlR_reg_dom"/>
</dbReference>
<dbReference type="SUPFAM" id="SSF57701">
    <property type="entry name" value="Zn2/Cys6 DNA-binding domain"/>
    <property type="match status" value="1"/>
</dbReference>
<dbReference type="InterPro" id="IPR051127">
    <property type="entry name" value="Fungal_SecMet_Regulators"/>
</dbReference>
<evidence type="ECO:0000256" key="6">
    <source>
        <dbReference type="SAM" id="MobiDB-lite"/>
    </source>
</evidence>
<dbReference type="GO" id="GO:0008270">
    <property type="term" value="F:zinc ion binding"/>
    <property type="evidence" value="ECO:0007669"/>
    <property type="project" value="InterPro"/>
</dbReference>
<name>A0A9W9P3A5_PENCI</name>
<dbReference type="PROSITE" id="PS50048">
    <property type="entry name" value="ZN2_CY6_FUNGAL_2"/>
    <property type="match status" value="1"/>
</dbReference>
<dbReference type="GO" id="GO:0000978">
    <property type="term" value="F:RNA polymerase II cis-regulatory region sequence-specific DNA binding"/>
    <property type="evidence" value="ECO:0007669"/>
    <property type="project" value="TreeGrafter"/>
</dbReference>
<dbReference type="GO" id="GO:0000435">
    <property type="term" value="P:positive regulation of transcription from RNA polymerase II promoter by galactose"/>
    <property type="evidence" value="ECO:0007669"/>
    <property type="project" value="TreeGrafter"/>
</dbReference>
<dbReference type="CDD" id="cd12148">
    <property type="entry name" value="fungal_TF_MHR"/>
    <property type="match status" value="1"/>
</dbReference>
<evidence type="ECO:0000256" key="5">
    <source>
        <dbReference type="ARBA" id="ARBA00023242"/>
    </source>
</evidence>
<evidence type="ECO:0000259" key="7">
    <source>
        <dbReference type="PROSITE" id="PS50048"/>
    </source>
</evidence>
<accession>A0A9W9P3A5</accession>
<sequence length="730" mass="81753">MEREIPNQKTRRRKIALACEPCRERKSRCDGNKPICASCTRRRLPTDRYIRALHHRIRELEAGSGSQRAESGSVNSSGLVREETSRSVDACNSRFGCPGSPIPDGEQALLENRDSPTFAASNAQNDISGTTDSPGNITGMGAMININDHDQPSGRNSEYFGSSSAASLACFLTGGQRQQRQHAWASQKIPLPESASNHQVGNSGMASFAQMEGLVLPPRNLADHLLDCFWERVFCLYPFFDRESFQQAYENLWVPENHASHKLTHLNVGLGDRLNSGQNSIVFNCALNIIFALGCQFSKLPVQDRESHSNTFFLRAKRHIGLDMVDIHSIGVVQTLLVVALFLQSTPYPHRCWNSTGMACRLALGLGLHETHPEDSKDPLEQEIHRRTWHGCVIMDITVSMTYGRPTMTSHLARVPLPGSSDITSVAESDSPSLIAFYTCTIRLYSILDGILSDVYKAWHGRSNESTPEVRYGSLDVIIRLEDKLLEFESSIPPFLNWTTASSLPPKNAIEETISRQRNVLHSRFLYHKLLLYRPMLTRLCFDEQPDEAHTRFSTSHSVLLRKWAAGCIQAAADLTSLVHETYTSSSTDTWWYNGFYTSTAAMILILSYSCYQASEIDLPTIDTTWRKAETVLQHLASFSASGRNTLNFLQAMRTRFVSHLKLHLPVTETFNGTSTQIHAEQGQPHLSQPVVDTWQPLSWDESLSTNELGFLGPFDISEMQSWFPQAGIL</sequence>
<reference evidence="8" key="1">
    <citation type="submission" date="2022-11" db="EMBL/GenBank/DDBJ databases">
        <authorList>
            <person name="Petersen C."/>
        </authorList>
    </citation>
    <scope>NUCLEOTIDE SEQUENCE</scope>
    <source>
        <strain evidence="8">IBT 23319</strain>
    </source>
</reference>
<keyword evidence="9" id="KW-1185">Reference proteome</keyword>
<dbReference type="SMART" id="SM00066">
    <property type="entry name" value="GAL4"/>
    <property type="match status" value="1"/>
</dbReference>
<dbReference type="Gene3D" id="4.10.240.10">
    <property type="entry name" value="Zn(2)-C6 fungal-type DNA-binding domain"/>
    <property type="match status" value="1"/>
</dbReference>
<proteinExistence type="predicted"/>
<keyword evidence="2" id="KW-0805">Transcription regulation</keyword>
<evidence type="ECO:0000313" key="9">
    <source>
        <dbReference type="Proteomes" id="UP001147733"/>
    </source>
</evidence>
<dbReference type="EMBL" id="JAPQKT010000004">
    <property type="protein sequence ID" value="KAJ5233203.1"/>
    <property type="molecule type" value="Genomic_DNA"/>
</dbReference>
<dbReference type="GO" id="GO:0006351">
    <property type="term" value="P:DNA-templated transcription"/>
    <property type="evidence" value="ECO:0007669"/>
    <property type="project" value="InterPro"/>
</dbReference>
<keyword evidence="1" id="KW-0479">Metal-binding</keyword>
<feature type="domain" description="Zn(2)-C6 fungal-type" evidence="7">
    <location>
        <begin position="18"/>
        <end position="49"/>
    </location>
</feature>
<reference evidence="8" key="2">
    <citation type="journal article" date="2023" name="IMA Fungus">
        <title>Comparative genomic study of the Penicillium genus elucidates a diverse pangenome and 15 lateral gene transfer events.</title>
        <authorList>
            <person name="Petersen C."/>
            <person name="Sorensen T."/>
            <person name="Nielsen M.R."/>
            <person name="Sondergaard T.E."/>
            <person name="Sorensen J.L."/>
            <person name="Fitzpatrick D.A."/>
            <person name="Frisvad J.C."/>
            <person name="Nielsen K.L."/>
        </authorList>
    </citation>
    <scope>NUCLEOTIDE SEQUENCE</scope>
    <source>
        <strain evidence="8">IBT 23319</strain>
    </source>
</reference>
<protein>
    <recommendedName>
        <fullName evidence="7">Zn(2)-C6 fungal-type domain-containing protein</fullName>
    </recommendedName>
</protein>
<evidence type="ECO:0000256" key="3">
    <source>
        <dbReference type="ARBA" id="ARBA00023125"/>
    </source>
</evidence>
<comment type="caution">
    <text evidence="8">The sequence shown here is derived from an EMBL/GenBank/DDBJ whole genome shotgun (WGS) entry which is preliminary data.</text>
</comment>
<keyword evidence="4" id="KW-0804">Transcription</keyword>
<keyword evidence="3" id="KW-0238">DNA-binding</keyword>
<dbReference type="AlphaFoldDB" id="A0A9W9P3A5"/>
<dbReference type="SMART" id="SM00906">
    <property type="entry name" value="Fungal_trans"/>
    <property type="match status" value="1"/>
</dbReference>
<feature type="compositionally biased region" description="Polar residues" evidence="6">
    <location>
        <begin position="64"/>
        <end position="78"/>
    </location>
</feature>
<dbReference type="CDD" id="cd00067">
    <property type="entry name" value="GAL4"/>
    <property type="match status" value="1"/>
</dbReference>